<dbReference type="InterPro" id="IPR004323">
    <property type="entry name" value="Ion_tolerance_CutA"/>
</dbReference>
<dbReference type="EMBL" id="BNAH01000016">
    <property type="protein sequence ID" value="GHF00761.1"/>
    <property type="molecule type" value="Genomic_DNA"/>
</dbReference>
<dbReference type="PANTHER" id="PTHR23419">
    <property type="entry name" value="DIVALENT CATION TOLERANCE CUTA-RELATED"/>
    <property type="match status" value="1"/>
</dbReference>
<dbReference type="RefSeq" id="WP_189379344.1">
    <property type="nucleotide sequence ID" value="NZ_BNAH01000016.1"/>
</dbReference>
<gene>
    <name evidence="2" type="primary">cutA</name>
    <name evidence="2" type="ORF">GCM10011501_32780</name>
</gene>
<evidence type="ECO:0000256" key="1">
    <source>
        <dbReference type="ARBA" id="ARBA00010169"/>
    </source>
</evidence>
<evidence type="ECO:0000313" key="3">
    <source>
        <dbReference type="Proteomes" id="UP000626370"/>
    </source>
</evidence>
<protein>
    <submittedName>
        <fullName evidence="2">Divalent-cation tolerance protein CutA</fullName>
    </submittedName>
</protein>
<reference evidence="3" key="1">
    <citation type="journal article" date="2019" name="Int. J. Syst. Evol. Microbiol.">
        <title>The Global Catalogue of Microorganisms (GCM) 10K type strain sequencing project: providing services to taxonomists for standard genome sequencing and annotation.</title>
        <authorList>
            <consortium name="The Broad Institute Genomics Platform"/>
            <consortium name="The Broad Institute Genome Sequencing Center for Infectious Disease"/>
            <person name="Wu L."/>
            <person name="Ma J."/>
        </authorList>
    </citation>
    <scope>NUCLEOTIDE SEQUENCE [LARGE SCALE GENOMIC DNA]</scope>
    <source>
        <strain evidence="3">CGMCC 1.15922</strain>
    </source>
</reference>
<dbReference type="InterPro" id="IPR011322">
    <property type="entry name" value="N-reg_PII-like_a/b"/>
</dbReference>
<evidence type="ECO:0000313" key="2">
    <source>
        <dbReference type="EMBL" id="GHF00761.1"/>
    </source>
</evidence>
<organism evidence="2 3">
    <name type="scientific">Thalassotalea profundi</name>
    <dbReference type="NCBI Taxonomy" id="2036687"/>
    <lineage>
        <taxon>Bacteria</taxon>
        <taxon>Pseudomonadati</taxon>
        <taxon>Pseudomonadota</taxon>
        <taxon>Gammaproteobacteria</taxon>
        <taxon>Alteromonadales</taxon>
        <taxon>Colwelliaceae</taxon>
        <taxon>Thalassotalea</taxon>
    </lineage>
</organism>
<dbReference type="Proteomes" id="UP000626370">
    <property type="component" value="Unassembled WGS sequence"/>
</dbReference>
<accession>A0ABQ3J4I8</accession>
<keyword evidence="3" id="KW-1185">Reference proteome</keyword>
<dbReference type="Pfam" id="PF03091">
    <property type="entry name" value="CutA1"/>
    <property type="match status" value="1"/>
</dbReference>
<dbReference type="PANTHER" id="PTHR23419:SF8">
    <property type="entry name" value="FI09726P"/>
    <property type="match status" value="1"/>
</dbReference>
<dbReference type="InterPro" id="IPR015867">
    <property type="entry name" value="N-reg_PII/ATP_PRibTrfase_C"/>
</dbReference>
<sequence length="103" mass="11853">MFQLILCTCPDEQTAKKIATCLVEEKLAACVTMLPNVTSVYRWQDGIECENEVQMIIKTNKDKFNLLAERINSLHPYDIPEIVAVNIHQGNLQYLNWINESLK</sequence>
<comment type="similarity">
    <text evidence="1">Belongs to the CutA family.</text>
</comment>
<dbReference type="SUPFAM" id="SSF54913">
    <property type="entry name" value="GlnB-like"/>
    <property type="match status" value="1"/>
</dbReference>
<comment type="caution">
    <text evidence="2">The sequence shown here is derived from an EMBL/GenBank/DDBJ whole genome shotgun (WGS) entry which is preliminary data.</text>
</comment>
<proteinExistence type="inferred from homology"/>
<dbReference type="Gene3D" id="3.30.70.120">
    <property type="match status" value="1"/>
</dbReference>
<name>A0ABQ3J4I8_9GAMM</name>